<dbReference type="Proteomes" id="UP000054018">
    <property type="component" value="Unassembled WGS sequence"/>
</dbReference>
<keyword evidence="2" id="KW-1185">Reference proteome</keyword>
<protein>
    <submittedName>
        <fullName evidence="1">Uncharacterized protein</fullName>
    </submittedName>
</protein>
<gene>
    <name evidence="1" type="ORF">PISMIDRAFT_435899</name>
</gene>
<dbReference type="HOGENOM" id="CLU_2074100_0_0_1"/>
<dbReference type="EMBL" id="KN833723">
    <property type="protein sequence ID" value="KIK23718.1"/>
    <property type="molecule type" value="Genomic_DNA"/>
</dbReference>
<reference evidence="1 2" key="1">
    <citation type="submission" date="2014-04" db="EMBL/GenBank/DDBJ databases">
        <authorList>
            <consortium name="DOE Joint Genome Institute"/>
            <person name="Kuo A."/>
            <person name="Kohler A."/>
            <person name="Costa M.D."/>
            <person name="Nagy L.G."/>
            <person name="Floudas D."/>
            <person name="Copeland A."/>
            <person name="Barry K.W."/>
            <person name="Cichocki N."/>
            <person name="Veneault-Fourrey C."/>
            <person name="LaButti K."/>
            <person name="Lindquist E.A."/>
            <person name="Lipzen A."/>
            <person name="Lundell T."/>
            <person name="Morin E."/>
            <person name="Murat C."/>
            <person name="Sun H."/>
            <person name="Tunlid A."/>
            <person name="Henrissat B."/>
            <person name="Grigoriev I.V."/>
            <person name="Hibbett D.S."/>
            <person name="Martin F."/>
            <person name="Nordberg H.P."/>
            <person name="Cantor M.N."/>
            <person name="Hua S.X."/>
        </authorList>
    </citation>
    <scope>NUCLEOTIDE SEQUENCE [LARGE SCALE GENOMIC DNA]</scope>
    <source>
        <strain evidence="1 2">441</strain>
    </source>
</reference>
<organism evidence="1 2">
    <name type="scientific">Pisolithus microcarpus 441</name>
    <dbReference type="NCBI Taxonomy" id="765257"/>
    <lineage>
        <taxon>Eukaryota</taxon>
        <taxon>Fungi</taxon>
        <taxon>Dikarya</taxon>
        <taxon>Basidiomycota</taxon>
        <taxon>Agaricomycotina</taxon>
        <taxon>Agaricomycetes</taxon>
        <taxon>Agaricomycetidae</taxon>
        <taxon>Boletales</taxon>
        <taxon>Sclerodermatineae</taxon>
        <taxon>Pisolithaceae</taxon>
        <taxon>Pisolithus</taxon>
    </lineage>
</organism>
<sequence>MVSIKRAKFFDSTAEYVLRCPFEPVETELLLRRLTYYSPNPVTLRVGYSSTNAFAAGVIMSDPGTTERIVTHKQVPRHARKVQKQKVTTNRQEISDTVVYSSWSKNDITNCHVFSPDI</sequence>
<dbReference type="AlphaFoldDB" id="A0A0C9ZVL8"/>
<proteinExistence type="predicted"/>
<name>A0A0C9ZVL8_9AGAM</name>
<reference evidence="2" key="2">
    <citation type="submission" date="2015-01" db="EMBL/GenBank/DDBJ databases">
        <title>Evolutionary Origins and Diversification of the Mycorrhizal Mutualists.</title>
        <authorList>
            <consortium name="DOE Joint Genome Institute"/>
            <consortium name="Mycorrhizal Genomics Consortium"/>
            <person name="Kohler A."/>
            <person name="Kuo A."/>
            <person name="Nagy L.G."/>
            <person name="Floudas D."/>
            <person name="Copeland A."/>
            <person name="Barry K.W."/>
            <person name="Cichocki N."/>
            <person name="Veneault-Fourrey C."/>
            <person name="LaButti K."/>
            <person name="Lindquist E.A."/>
            <person name="Lipzen A."/>
            <person name="Lundell T."/>
            <person name="Morin E."/>
            <person name="Murat C."/>
            <person name="Riley R."/>
            <person name="Ohm R."/>
            <person name="Sun H."/>
            <person name="Tunlid A."/>
            <person name="Henrissat B."/>
            <person name="Grigoriev I.V."/>
            <person name="Hibbett D.S."/>
            <person name="Martin F."/>
        </authorList>
    </citation>
    <scope>NUCLEOTIDE SEQUENCE [LARGE SCALE GENOMIC DNA]</scope>
    <source>
        <strain evidence="2">441</strain>
    </source>
</reference>
<accession>A0A0C9ZVL8</accession>
<evidence type="ECO:0000313" key="2">
    <source>
        <dbReference type="Proteomes" id="UP000054018"/>
    </source>
</evidence>
<evidence type="ECO:0000313" key="1">
    <source>
        <dbReference type="EMBL" id="KIK23718.1"/>
    </source>
</evidence>